<comment type="subcellular location">
    <subcellularLocation>
        <location evidence="1">Membrane</location>
        <topology evidence="1">Lipid-anchor</topology>
    </subcellularLocation>
</comment>
<proteinExistence type="inferred from homology"/>
<dbReference type="CDD" id="cd13598">
    <property type="entry name" value="PBP2_lipoprotein_IlpA_like"/>
    <property type="match status" value="1"/>
</dbReference>
<keyword evidence="9" id="KW-1185">Reference proteome</keyword>
<evidence type="ECO:0000313" key="9">
    <source>
        <dbReference type="Proteomes" id="UP000070498"/>
    </source>
</evidence>
<dbReference type="RefSeq" id="WP_067651068.1">
    <property type="nucleotide sequence ID" value="NZ_KQ961031.1"/>
</dbReference>
<dbReference type="Gene3D" id="3.40.190.10">
    <property type="entry name" value="Periplasmic binding protein-like II"/>
    <property type="match status" value="2"/>
</dbReference>
<dbReference type="InterPro" id="IPR004872">
    <property type="entry name" value="Lipoprotein_NlpA"/>
</dbReference>
<accession>A0A135NXL1</accession>
<dbReference type="Proteomes" id="UP000070498">
    <property type="component" value="Unassembled WGS sequence"/>
</dbReference>
<evidence type="ECO:0000256" key="3">
    <source>
        <dbReference type="ARBA" id="ARBA00022729"/>
    </source>
</evidence>
<dbReference type="Pfam" id="PF03180">
    <property type="entry name" value="Lipoprotein_9"/>
    <property type="match status" value="1"/>
</dbReference>
<dbReference type="NCBIfam" id="TIGR00363">
    <property type="entry name" value="MetQ/NlpA family lipoprotein"/>
    <property type="match status" value="1"/>
</dbReference>
<dbReference type="AlphaFoldDB" id="A0A135NXL1"/>
<evidence type="ECO:0000256" key="2">
    <source>
        <dbReference type="ARBA" id="ARBA00008973"/>
    </source>
</evidence>
<dbReference type="STRING" id="2052828.ATO67_15400"/>
<evidence type="ECO:0000256" key="7">
    <source>
        <dbReference type="SAM" id="SignalP"/>
    </source>
</evidence>
<evidence type="ECO:0000256" key="5">
    <source>
        <dbReference type="ARBA" id="ARBA00023139"/>
    </source>
</evidence>
<organism evidence="8 9">
    <name type="scientific">Agrobacterium bohemicum</name>
    <dbReference type="NCBI Taxonomy" id="2052828"/>
    <lineage>
        <taxon>Bacteria</taxon>
        <taxon>Pseudomonadati</taxon>
        <taxon>Pseudomonadota</taxon>
        <taxon>Alphaproteobacteria</taxon>
        <taxon>Hyphomicrobiales</taxon>
        <taxon>Rhizobiaceae</taxon>
        <taxon>Rhizobium/Agrobacterium group</taxon>
        <taxon>Agrobacterium</taxon>
    </lineage>
</organism>
<evidence type="ECO:0000256" key="1">
    <source>
        <dbReference type="ARBA" id="ARBA00004635"/>
    </source>
</evidence>
<reference evidence="8 9" key="1">
    <citation type="submission" date="2015-11" db="EMBL/GenBank/DDBJ databases">
        <title>Draft genome sequence of Agrobacterium sp. R89-1.</title>
        <authorList>
            <person name="Zahradnik J."/>
            <person name="Kyslikova E."/>
            <person name="Palyzova A."/>
            <person name="Kyslik P."/>
        </authorList>
    </citation>
    <scope>NUCLEOTIDE SEQUENCE [LARGE SCALE GENOMIC DNA]</scope>
    <source>
        <strain evidence="8 9">R89-1</strain>
    </source>
</reference>
<dbReference type="PIRSF" id="PIRSF002854">
    <property type="entry name" value="MetQ"/>
    <property type="match status" value="1"/>
</dbReference>
<evidence type="ECO:0000313" key="8">
    <source>
        <dbReference type="EMBL" id="KXG83915.1"/>
    </source>
</evidence>
<protein>
    <submittedName>
        <fullName evidence="8">Metal ABC transporter substrate-binding protein</fullName>
    </submittedName>
</protein>
<evidence type="ECO:0000256" key="6">
    <source>
        <dbReference type="ARBA" id="ARBA00023288"/>
    </source>
</evidence>
<dbReference type="GO" id="GO:0016020">
    <property type="term" value="C:membrane"/>
    <property type="evidence" value="ECO:0007669"/>
    <property type="project" value="UniProtKB-SubCell"/>
</dbReference>
<name>A0A135NXL1_9HYPH</name>
<keyword evidence="6" id="KW-0449">Lipoprotein</keyword>
<dbReference type="PANTHER" id="PTHR30429:SF1">
    <property type="entry name" value="D-METHIONINE-BINDING LIPOPROTEIN METQ-RELATED"/>
    <property type="match status" value="1"/>
</dbReference>
<feature type="signal peptide" evidence="7">
    <location>
        <begin position="1"/>
        <end position="20"/>
    </location>
</feature>
<sequence length="258" mass="27729">MKKLIIAASLAALFAGSALAETIKIGVTPAEHAQIMEQVKKVAATKGLDLEILEFSDYVVPNQALADGELQANSFQHQPYLDNQVADRKFDLVSVGTTITTPMGVYSKKVKSLDELKDGATVGIPNDPTNGGRALLVLASKGVLKVNPDVGLKVTPADITENPKNIQIVELDAAQLPRSLDDTDASVINTNYATAAGLNPKKDSIAIESEKSPYANVIAVRAQDKDKPWVKTLVESYQSPEVKTFILEKYNGTVIPSW</sequence>
<comment type="similarity">
    <text evidence="2">Belongs to the NlpA lipoprotein family.</text>
</comment>
<evidence type="ECO:0000256" key="4">
    <source>
        <dbReference type="ARBA" id="ARBA00023136"/>
    </source>
</evidence>
<keyword evidence="5" id="KW-0564">Palmitate</keyword>
<dbReference type="PANTHER" id="PTHR30429">
    <property type="entry name" value="D-METHIONINE-BINDING LIPOPROTEIN METQ"/>
    <property type="match status" value="1"/>
</dbReference>
<keyword evidence="4" id="KW-0472">Membrane</keyword>
<gene>
    <name evidence="8" type="ORF">ATO67_15400</name>
</gene>
<dbReference type="SUPFAM" id="SSF53850">
    <property type="entry name" value="Periplasmic binding protein-like II"/>
    <property type="match status" value="1"/>
</dbReference>
<feature type="chain" id="PRO_5007466835" evidence="7">
    <location>
        <begin position="21"/>
        <end position="258"/>
    </location>
</feature>
<keyword evidence="3 7" id="KW-0732">Signal</keyword>
<comment type="caution">
    <text evidence="8">The sequence shown here is derived from an EMBL/GenBank/DDBJ whole genome shotgun (WGS) entry which is preliminary data.</text>
</comment>
<dbReference type="EMBL" id="LNUW01000039">
    <property type="protein sequence ID" value="KXG83915.1"/>
    <property type="molecule type" value="Genomic_DNA"/>
</dbReference>